<dbReference type="PANTHER" id="PTHR43130">
    <property type="entry name" value="ARAC-FAMILY TRANSCRIPTIONAL REGULATOR"/>
    <property type="match status" value="1"/>
</dbReference>
<feature type="domain" description="HTH araC/xylS-type" evidence="3">
    <location>
        <begin position="210"/>
        <end position="308"/>
    </location>
</feature>
<dbReference type="InterPro" id="IPR029062">
    <property type="entry name" value="Class_I_gatase-like"/>
</dbReference>
<protein>
    <submittedName>
        <fullName evidence="4">GlxA family transcriptional regulator</fullName>
    </submittedName>
</protein>
<dbReference type="Gene3D" id="3.40.50.880">
    <property type="match status" value="1"/>
</dbReference>
<dbReference type="GO" id="GO:0003700">
    <property type="term" value="F:DNA-binding transcription factor activity"/>
    <property type="evidence" value="ECO:0007669"/>
    <property type="project" value="InterPro"/>
</dbReference>
<keyword evidence="1" id="KW-0805">Transcription regulation</keyword>
<dbReference type="SMART" id="SM00342">
    <property type="entry name" value="HTH_ARAC"/>
    <property type="match status" value="1"/>
</dbReference>
<organism evidence="4 5">
    <name type="scientific">Nocardia uniformis</name>
    <dbReference type="NCBI Taxonomy" id="53432"/>
    <lineage>
        <taxon>Bacteria</taxon>
        <taxon>Bacillati</taxon>
        <taxon>Actinomycetota</taxon>
        <taxon>Actinomycetes</taxon>
        <taxon>Mycobacteriales</taxon>
        <taxon>Nocardiaceae</taxon>
        <taxon>Nocardia</taxon>
    </lineage>
</organism>
<accession>A0A849C5M9</accession>
<dbReference type="AlphaFoldDB" id="A0A849C5M9"/>
<evidence type="ECO:0000313" key="5">
    <source>
        <dbReference type="Proteomes" id="UP000586827"/>
    </source>
</evidence>
<gene>
    <name evidence="4" type="ORF">HLB23_25045</name>
</gene>
<evidence type="ECO:0000259" key="3">
    <source>
        <dbReference type="PROSITE" id="PS01124"/>
    </source>
</evidence>
<dbReference type="Pfam" id="PF01965">
    <property type="entry name" value="DJ-1_PfpI"/>
    <property type="match status" value="1"/>
</dbReference>
<dbReference type="InterPro" id="IPR018060">
    <property type="entry name" value="HTH_AraC"/>
</dbReference>
<dbReference type="GO" id="GO:0043565">
    <property type="term" value="F:sequence-specific DNA binding"/>
    <property type="evidence" value="ECO:0007669"/>
    <property type="project" value="InterPro"/>
</dbReference>
<dbReference type="Pfam" id="PF12833">
    <property type="entry name" value="HTH_18"/>
    <property type="match status" value="1"/>
</dbReference>
<dbReference type="InterPro" id="IPR052158">
    <property type="entry name" value="INH-QAR"/>
</dbReference>
<dbReference type="EMBL" id="JABELX010000009">
    <property type="protein sequence ID" value="NNH73088.1"/>
    <property type="molecule type" value="Genomic_DNA"/>
</dbReference>
<reference evidence="4 5" key="1">
    <citation type="submission" date="2020-05" db="EMBL/GenBank/DDBJ databases">
        <title>MicrobeNet Type strains.</title>
        <authorList>
            <person name="Nicholson A.C."/>
        </authorList>
    </citation>
    <scope>NUCLEOTIDE SEQUENCE [LARGE SCALE GENOMIC DNA]</scope>
    <source>
        <strain evidence="4 5">JCM 3224</strain>
    </source>
</reference>
<comment type="caution">
    <text evidence="4">The sequence shown here is derived from an EMBL/GenBank/DDBJ whole genome shotgun (WGS) entry which is preliminary data.</text>
</comment>
<dbReference type="PANTHER" id="PTHR43130:SF3">
    <property type="entry name" value="HTH-TYPE TRANSCRIPTIONAL REGULATOR RV1931C"/>
    <property type="match status" value="1"/>
</dbReference>
<dbReference type="CDD" id="cd03137">
    <property type="entry name" value="GATase1_AraC_1"/>
    <property type="match status" value="1"/>
</dbReference>
<keyword evidence="2" id="KW-0804">Transcription</keyword>
<dbReference type="Gene3D" id="1.10.10.60">
    <property type="entry name" value="Homeodomain-like"/>
    <property type="match status" value="1"/>
</dbReference>
<dbReference type="PROSITE" id="PS01124">
    <property type="entry name" value="HTH_ARAC_FAMILY_2"/>
    <property type="match status" value="1"/>
</dbReference>
<name>A0A849C5M9_9NOCA</name>
<dbReference type="InterPro" id="IPR002818">
    <property type="entry name" value="DJ-1/PfpI"/>
</dbReference>
<dbReference type="SUPFAM" id="SSF46689">
    <property type="entry name" value="Homeodomain-like"/>
    <property type="match status" value="2"/>
</dbReference>
<dbReference type="RefSeq" id="WP_157552710.1">
    <property type="nucleotide sequence ID" value="NZ_JABELX010000009.1"/>
</dbReference>
<dbReference type="InterPro" id="IPR009057">
    <property type="entry name" value="Homeodomain-like_sf"/>
</dbReference>
<evidence type="ECO:0000256" key="2">
    <source>
        <dbReference type="ARBA" id="ARBA00023163"/>
    </source>
</evidence>
<keyword evidence="5" id="KW-1185">Reference proteome</keyword>
<proteinExistence type="predicted"/>
<evidence type="ECO:0000313" key="4">
    <source>
        <dbReference type="EMBL" id="NNH73088.1"/>
    </source>
</evidence>
<evidence type="ECO:0000256" key="1">
    <source>
        <dbReference type="ARBA" id="ARBA00023015"/>
    </source>
</evidence>
<dbReference type="SUPFAM" id="SSF52317">
    <property type="entry name" value="Class I glutamine amidotransferase-like"/>
    <property type="match status" value="1"/>
</dbReference>
<dbReference type="Proteomes" id="UP000586827">
    <property type="component" value="Unassembled WGS sequence"/>
</dbReference>
<sequence>MVERSDVVVALTDGVVLLDVAGPVQVLHWAGRRVRFASPDGRPVRSDVGVPLGVEGTIEDFADSVDTLLVPGIGVEEAISQDLVRSVRAVAGVARRVASICTGAFVLAEAGLLDGRRATTHWMACTDLAQRFPEIEVDPDAIFVRDGTVITSAGVTAGIDLALALVEEDEGADVARSLAKYLVVFLRRPGGQSQFSVRTGVGTPRTSGLRRVIDAVVADPSADHSLAAMAARATVGERQLTRLFRKEIGTTPAQYVERVRVEAAQRLLQTSDDPVAPIARRCGFGSEETMRRVFGKVLGTSPTDYRARFRAPSPAAAL</sequence>